<dbReference type="GO" id="GO:0003723">
    <property type="term" value="F:RNA binding"/>
    <property type="evidence" value="ECO:0007669"/>
    <property type="project" value="UniProtKB-UniRule"/>
</dbReference>
<dbReference type="OrthoDB" id="5325318at2759"/>
<evidence type="ECO:0000259" key="9">
    <source>
        <dbReference type="PROSITE" id="PS50102"/>
    </source>
</evidence>
<feature type="domain" description="RRM" evidence="9">
    <location>
        <begin position="708"/>
        <end position="789"/>
    </location>
</feature>
<name>A0A813GHE8_POLGL</name>
<accession>A0A813GHE8</accession>
<dbReference type="PANTHER" id="PTHR46028">
    <property type="entry name" value="KYNURENINE 3-MONOOXYGENASE"/>
    <property type="match status" value="1"/>
</dbReference>
<keyword evidence="5" id="KW-0560">Oxidoreductase</keyword>
<proteinExistence type="predicted"/>
<evidence type="ECO:0000256" key="6">
    <source>
        <dbReference type="ARBA" id="ARBA00023033"/>
    </source>
</evidence>
<dbReference type="InterPro" id="IPR000504">
    <property type="entry name" value="RRM_dom"/>
</dbReference>
<dbReference type="PRINTS" id="PR00420">
    <property type="entry name" value="RNGMNOXGNASE"/>
</dbReference>
<evidence type="ECO:0000256" key="4">
    <source>
        <dbReference type="ARBA" id="ARBA00022857"/>
    </source>
</evidence>
<dbReference type="AlphaFoldDB" id="A0A813GHE8"/>
<feature type="region of interest" description="Disordered" evidence="8">
    <location>
        <begin position="639"/>
        <end position="684"/>
    </location>
</feature>
<reference evidence="10" key="1">
    <citation type="submission" date="2021-02" db="EMBL/GenBank/DDBJ databases">
        <authorList>
            <person name="Dougan E. K."/>
            <person name="Rhodes N."/>
            <person name="Thang M."/>
            <person name="Chan C."/>
        </authorList>
    </citation>
    <scope>NUCLEOTIDE SEQUENCE</scope>
</reference>
<comment type="cofactor">
    <cofactor evidence="1">
        <name>FAD</name>
        <dbReference type="ChEBI" id="CHEBI:57692"/>
    </cofactor>
</comment>
<dbReference type="InterPro" id="IPR002938">
    <property type="entry name" value="FAD-bd"/>
</dbReference>
<dbReference type="Gene3D" id="3.50.50.60">
    <property type="entry name" value="FAD/NAD(P)-binding domain"/>
    <property type="match status" value="1"/>
</dbReference>
<dbReference type="Pfam" id="PF00076">
    <property type="entry name" value="RRM_1"/>
    <property type="match status" value="1"/>
</dbReference>
<sequence>MGLHNVSKAGGSSWLDGPGGLVPGSVLGRVSGCLAGCRGAGVLGGVLGCWEGWCARQVAGVPGGDPLGAGVLGGVPGCLAGCWGSVQSAQGAGVQGEVLGCCADSDGDANAKLSSMSAIVVGAGPSGLLLAHRLLKAGASVSILESRSDPRGEGSLAGRAYALGLGIRGRTAIRTSSALLWEAIKPAGFESEKFKLHFSPSFSVDLRTPEDNKGLEPSLLIYQTDLCAAMLNQLESQYSKTGRLRISFGAGVVSADPVAGTVRFGSDSDGQDQLLAADVIAGCDGVNSVVRSAIAEACDGFSAEKAPIPGNLKVIRFRSMPVKLDASAVNLVPGSGGATAFVEPTPNGACALITWRDEPVVPAPKDASASSTSEVMVKSLGELTDPSEARTQLALRFPLLEDVIDEDAGRQFVEQKPSSAATVRCNTFHYGKSVLLGDAAHSTGGASGQGCNSALQDAVVLADLLENSDGDFAAALQSYSERQVLEGHALLELSIGPGADAGPVKKALYGAATFIGTLLAKFQIGEAPLQTQLTTSLTPIAEIRRKRDFYFGDFPTPAEFKGDMMRAYAQLQLPHTQRYLPTLATRRDLFYLLVRSFSSDAESSAIKFYDNSNTVVLGRRELSASTVDGTHIMDVDYDEEVPAEEGAKPSGRRIKGRGTEGDDRYAGKAGQFESLADNDDGTGPARSIEGTTCCSEPVSPSTENCLSWVVIVSGVHEEAQEDDVFESFSEFGEIKNLHLNLDRRTGFVKGYAFIEYESKAEAETAIKGMSKVREETLGCGSYELDFCRLALIQNQVEVSSKNLEAQTRGIPRGPRHLRWAIASGDGGALVGRLPENPLLRN</sequence>
<dbReference type="GO" id="GO:0071949">
    <property type="term" value="F:FAD binding"/>
    <property type="evidence" value="ECO:0007669"/>
    <property type="project" value="InterPro"/>
</dbReference>
<feature type="compositionally biased region" description="Basic and acidic residues" evidence="8">
    <location>
        <begin position="657"/>
        <end position="666"/>
    </location>
</feature>
<comment type="caution">
    <text evidence="10">The sequence shown here is derived from an EMBL/GenBank/DDBJ whole genome shotgun (WGS) entry which is preliminary data.</text>
</comment>
<evidence type="ECO:0000256" key="5">
    <source>
        <dbReference type="ARBA" id="ARBA00023002"/>
    </source>
</evidence>
<dbReference type="InterPro" id="IPR012677">
    <property type="entry name" value="Nucleotide-bd_a/b_plait_sf"/>
</dbReference>
<keyword evidence="11" id="KW-1185">Reference proteome</keyword>
<dbReference type="InterPro" id="IPR035979">
    <property type="entry name" value="RBD_domain_sf"/>
</dbReference>
<protein>
    <recommendedName>
        <fullName evidence="9">RRM domain-containing protein</fullName>
    </recommendedName>
</protein>
<evidence type="ECO:0000256" key="1">
    <source>
        <dbReference type="ARBA" id="ARBA00001974"/>
    </source>
</evidence>
<dbReference type="InterPro" id="IPR036188">
    <property type="entry name" value="FAD/NAD-bd_sf"/>
</dbReference>
<organism evidence="10 11">
    <name type="scientific">Polarella glacialis</name>
    <name type="common">Dinoflagellate</name>
    <dbReference type="NCBI Taxonomy" id="89957"/>
    <lineage>
        <taxon>Eukaryota</taxon>
        <taxon>Sar</taxon>
        <taxon>Alveolata</taxon>
        <taxon>Dinophyceae</taxon>
        <taxon>Suessiales</taxon>
        <taxon>Suessiaceae</taxon>
        <taxon>Polarella</taxon>
    </lineage>
</organism>
<keyword evidence="3" id="KW-0274">FAD</keyword>
<dbReference type="SUPFAM" id="SSF54928">
    <property type="entry name" value="RNA-binding domain, RBD"/>
    <property type="match status" value="1"/>
</dbReference>
<evidence type="ECO:0000256" key="2">
    <source>
        <dbReference type="ARBA" id="ARBA00022630"/>
    </source>
</evidence>
<dbReference type="GO" id="GO:0070189">
    <property type="term" value="P:kynurenine metabolic process"/>
    <property type="evidence" value="ECO:0007669"/>
    <property type="project" value="TreeGrafter"/>
</dbReference>
<evidence type="ECO:0000313" key="11">
    <source>
        <dbReference type="Proteomes" id="UP000654075"/>
    </source>
</evidence>
<gene>
    <name evidence="10" type="ORF">PGLA1383_LOCUS41786</name>
</gene>
<dbReference type="SMART" id="SM00360">
    <property type="entry name" value="RRM"/>
    <property type="match status" value="1"/>
</dbReference>
<dbReference type="EMBL" id="CAJNNV010028466">
    <property type="protein sequence ID" value="CAE8624680.1"/>
    <property type="molecule type" value="Genomic_DNA"/>
</dbReference>
<dbReference type="GO" id="GO:0004502">
    <property type="term" value="F:kynurenine 3-monooxygenase activity"/>
    <property type="evidence" value="ECO:0007669"/>
    <property type="project" value="TreeGrafter"/>
</dbReference>
<keyword evidence="7" id="KW-0694">RNA-binding</keyword>
<evidence type="ECO:0000256" key="8">
    <source>
        <dbReference type="SAM" id="MobiDB-lite"/>
    </source>
</evidence>
<keyword evidence="2" id="KW-0285">Flavoprotein</keyword>
<dbReference type="Gene3D" id="3.30.70.330">
    <property type="match status" value="1"/>
</dbReference>
<dbReference type="Proteomes" id="UP000654075">
    <property type="component" value="Unassembled WGS sequence"/>
</dbReference>
<evidence type="ECO:0000313" key="10">
    <source>
        <dbReference type="EMBL" id="CAE8624680.1"/>
    </source>
</evidence>
<dbReference type="SUPFAM" id="SSF51905">
    <property type="entry name" value="FAD/NAD(P)-binding domain"/>
    <property type="match status" value="1"/>
</dbReference>
<dbReference type="PROSITE" id="PS50102">
    <property type="entry name" value="RRM"/>
    <property type="match status" value="1"/>
</dbReference>
<keyword evidence="6" id="KW-0503">Monooxygenase</keyword>
<dbReference type="Pfam" id="PF01494">
    <property type="entry name" value="FAD_binding_3"/>
    <property type="match status" value="1"/>
</dbReference>
<evidence type="ECO:0000256" key="7">
    <source>
        <dbReference type="PROSITE-ProRule" id="PRU00176"/>
    </source>
</evidence>
<evidence type="ECO:0000256" key="3">
    <source>
        <dbReference type="ARBA" id="ARBA00022827"/>
    </source>
</evidence>
<dbReference type="PANTHER" id="PTHR46028:SF2">
    <property type="entry name" value="KYNURENINE 3-MONOOXYGENASE"/>
    <property type="match status" value="1"/>
</dbReference>
<keyword evidence="4" id="KW-0521">NADP</keyword>